<dbReference type="PROSITE" id="PS00211">
    <property type="entry name" value="ABC_TRANSPORTER_1"/>
    <property type="match status" value="1"/>
</dbReference>
<proteinExistence type="predicted"/>
<dbReference type="Pfam" id="PF00005">
    <property type="entry name" value="ABC_tran"/>
    <property type="match status" value="1"/>
</dbReference>
<dbReference type="InterPro" id="IPR050093">
    <property type="entry name" value="ABC_SmlMolc_Importer"/>
</dbReference>
<dbReference type="EC" id="7.6.2.9" evidence="4"/>
<dbReference type="InterPro" id="IPR003593">
    <property type="entry name" value="AAA+_ATPase"/>
</dbReference>
<reference evidence="6" key="1">
    <citation type="journal article" date="2021" name="PeerJ">
        <title>Extensive microbial diversity within the chicken gut microbiome revealed by metagenomics and culture.</title>
        <authorList>
            <person name="Gilroy R."/>
            <person name="Ravi A."/>
            <person name="Getino M."/>
            <person name="Pursley I."/>
            <person name="Horton D.L."/>
            <person name="Alikhan N.F."/>
            <person name="Baker D."/>
            <person name="Gharbi K."/>
            <person name="Hall N."/>
            <person name="Watson M."/>
            <person name="Adriaenssens E.M."/>
            <person name="Foster-Nyarko E."/>
            <person name="Jarju S."/>
            <person name="Secka A."/>
            <person name="Antonio M."/>
            <person name="Oren A."/>
            <person name="Chaudhuri R.R."/>
            <person name="La Ragione R."/>
            <person name="Hildebrand F."/>
            <person name="Pallen M.J."/>
        </authorList>
    </citation>
    <scope>NUCLEOTIDE SEQUENCE</scope>
    <source>
        <strain evidence="6">CHK179-28034</strain>
    </source>
</reference>
<evidence type="ECO:0000256" key="2">
    <source>
        <dbReference type="ARBA" id="ARBA00022741"/>
    </source>
</evidence>
<evidence type="ECO:0000256" key="4">
    <source>
        <dbReference type="ARBA" id="ARBA00066388"/>
    </source>
</evidence>
<evidence type="ECO:0000256" key="3">
    <source>
        <dbReference type="ARBA" id="ARBA00022840"/>
    </source>
</evidence>
<sequence>MSIIEFKNVRMAYGEKVVVENFNLSIEKGEFVTIIGSSGCGKTTILKMVNGLVRPVDGNVLVEGRDTRETDLTMLRRNIGYAIQGSVLFPHMTVEKNIAYVPNLLNKRDKKRTEQAVEKWMNIVGLEDSLRSRFPSELSGGQQQRVGIARALAASPDILLMDEPFGAVDEITRGSLQEEISRIHRETGITVLFVTHDIGEALKLGTKVLVMDGGSIQQFAPPREILHAPATDYVRKLVEKERRRCHLPEEKLGDCEYSGAI</sequence>
<reference evidence="6" key="2">
    <citation type="submission" date="2021-04" db="EMBL/GenBank/DDBJ databases">
        <authorList>
            <person name="Gilroy R."/>
        </authorList>
    </citation>
    <scope>NUCLEOTIDE SEQUENCE</scope>
    <source>
        <strain evidence="6">CHK179-28034</strain>
    </source>
</reference>
<comment type="caution">
    <text evidence="6">The sequence shown here is derived from an EMBL/GenBank/DDBJ whole genome shotgun (WGS) entry which is preliminary data.</text>
</comment>
<evidence type="ECO:0000313" key="6">
    <source>
        <dbReference type="EMBL" id="HIZ40669.1"/>
    </source>
</evidence>
<dbReference type="Proteomes" id="UP000824049">
    <property type="component" value="Unassembled WGS sequence"/>
</dbReference>
<dbReference type="InterPro" id="IPR017871">
    <property type="entry name" value="ABC_transporter-like_CS"/>
</dbReference>
<dbReference type="InterPro" id="IPR027417">
    <property type="entry name" value="P-loop_NTPase"/>
</dbReference>
<dbReference type="GO" id="GO:0016887">
    <property type="term" value="F:ATP hydrolysis activity"/>
    <property type="evidence" value="ECO:0007669"/>
    <property type="project" value="InterPro"/>
</dbReference>
<dbReference type="AlphaFoldDB" id="A0A9D2EN25"/>
<dbReference type="FunFam" id="3.40.50.300:FF:000425">
    <property type="entry name" value="Probable ABC transporter, ATP-binding subunit"/>
    <property type="match status" value="1"/>
</dbReference>
<dbReference type="SUPFAM" id="SSF52540">
    <property type="entry name" value="P-loop containing nucleoside triphosphate hydrolases"/>
    <property type="match status" value="1"/>
</dbReference>
<dbReference type="GO" id="GO:0015418">
    <property type="term" value="F:ABC-type quaternary ammonium compound transporting activity"/>
    <property type="evidence" value="ECO:0007669"/>
    <property type="project" value="UniProtKB-EC"/>
</dbReference>
<evidence type="ECO:0000256" key="1">
    <source>
        <dbReference type="ARBA" id="ARBA00022448"/>
    </source>
</evidence>
<dbReference type="Gene3D" id="3.40.50.300">
    <property type="entry name" value="P-loop containing nucleotide triphosphate hydrolases"/>
    <property type="match status" value="1"/>
</dbReference>
<organism evidence="6 7">
    <name type="scientific">Candidatus Anaerobutyricum stercoris</name>
    <dbReference type="NCBI Taxonomy" id="2838457"/>
    <lineage>
        <taxon>Bacteria</taxon>
        <taxon>Bacillati</taxon>
        <taxon>Bacillota</taxon>
        <taxon>Clostridia</taxon>
        <taxon>Lachnospirales</taxon>
        <taxon>Lachnospiraceae</taxon>
        <taxon>Anaerobutyricum</taxon>
    </lineage>
</organism>
<protein>
    <recommendedName>
        <fullName evidence="4">ABC-type quaternary amine transporter</fullName>
        <ecNumber evidence="4">7.6.2.9</ecNumber>
    </recommendedName>
</protein>
<gene>
    <name evidence="6" type="ORF">H9968_12270</name>
</gene>
<name>A0A9D2EN25_9FIRM</name>
<dbReference type="PANTHER" id="PTHR42781">
    <property type="entry name" value="SPERMIDINE/PUTRESCINE IMPORT ATP-BINDING PROTEIN POTA"/>
    <property type="match status" value="1"/>
</dbReference>
<dbReference type="GO" id="GO:0005524">
    <property type="term" value="F:ATP binding"/>
    <property type="evidence" value="ECO:0007669"/>
    <property type="project" value="UniProtKB-KW"/>
</dbReference>
<dbReference type="PROSITE" id="PS50893">
    <property type="entry name" value="ABC_TRANSPORTER_2"/>
    <property type="match status" value="1"/>
</dbReference>
<keyword evidence="1" id="KW-0813">Transport</keyword>
<dbReference type="EMBL" id="DXBR01000111">
    <property type="protein sequence ID" value="HIZ40669.1"/>
    <property type="molecule type" value="Genomic_DNA"/>
</dbReference>
<evidence type="ECO:0000259" key="5">
    <source>
        <dbReference type="PROSITE" id="PS50893"/>
    </source>
</evidence>
<feature type="domain" description="ABC transporter" evidence="5">
    <location>
        <begin position="4"/>
        <end position="238"/>
    </location>
</feature>
<dbReference type="SMART" id="SM00382">
    <property type="entry name" value="AAA"/>
    <property type="match status" value="1"/>
</dbReference>
<dbReference type="InterPro" id="IPR003439">
    <property type="entry name" value="ABC_transporter-like_ATP-bd"/>
</dbReference>
<keyword evidence="3 6" id="KW-0067">ATP-binding</keyword>
<accession>A0A9D2EN25</accession>
<keyword evidence="2" id="KW-0547">Nucleotide-binding</keyword>
<evidence type="ECO:0000313" key="7">
    <source>
        <dbReference type="Proteomes" id="UP000824049"/>
    </source>
</evidence>
<dbReference type="PANTHER" id="PTHR42781:SF4">
    <property type="entry name" value="SPERMIDINE_PUTRESCINE IMPORT ATP-BINDING PROTEIN POTA"/>
    <property type="match status" value="1"/>
</dbReference>